<organism evidence="3 4">
    <name type="scientific">Niveomyces insectorum RCEF 264</name>
    <dbReference type="NCBI Taxonomy" id="1081102"/>
    <lineage>
        <taxon>Eukaryota</taxon>
        <taxon>Fungi</taxon>
        <taxon>Dikarya</taxon>
        <taxon>Ascomycota</taxon>
        <taxon>Pezizomycotina</taxon>
        <taxon>Sordariomycetes</taxon>
        <taxon>Hypocreomycetidae</taxon>
        <taxon>Hypocreales</taxon>
        <taxon>Cordycipitaceae</taxon>
        <taxon>Niveomyces</taxon>
    </lineage>
</organism>
<dbReference type="GO" id="GO:0016740">
    <property type="term" value="F:transferase activity"/>
    <property type="evidence" value="ECO:0007669"/>
    <property type="project" value="UniProtKB-KW"/>
</dbReference>
<keyword evidence="4" id="KW-1185">Reference proteome</keyword>
<dbReference type="STRING" id="1081102.A0A162MTE4"/>
<dbReference type="InterPro" id="IPR002575">
    <property type="entry name" value="Aminoglycoside_PTrfase"/>
</dbReference>
<reference evidence="3 4" key="1">
    <citation type="journal article" date="2016" name="Genome Biol. Evol.">
        <title>Divergent and convergent evolution of fungal pathogenicity.</title>
        <authorList>
            <person name="Shang Y."/>
            <person name="Xiao G."/>
            <person name="Zheng P."/>
            <person name="Cen K."/>
            <person name="Zhan S."/>
            <person name="Wang C."/>
        </authorList>
    </citation>
    <scope>NUCLEOTIDE SEQUENCE [LARGE SCALE GENOMIC DNA]</scope>
    <source>
        <strain evidence="3 4">RCEF 264</strain>
    </source>
</reference>
<keyword evidence="3" id="KW-0808">Transferase</keyword>
<accession>A0A162MTE4</accession>
<name>A0A162MTE4_9HYPO</name>
<dbReference type="InterPro" id="IPR011009">
    <property type="entry name" value="Kinase-like_dom_sf"/>
</dbReference>
<evidence type="ECO:0000256" key="1">
    <source>
        <dbReference type="SAM" id="MobiDB-lite"/>
    </source>
</evidence>
<dbReference type="Pfam" id="PF01636">
    <property type="entry name" value="APH"/>
    <property type="match status" value="1"/>
</dbReference>
<gene>
    <name evidence="3" type="ORF">SPI_01226</name>
</gene>
<dbReference type="SUPFAM" id="SSF56112">
    <property type="entry name" value="Protein kinase-like (PK-like)"/>
    <property type="match status" value="1"/>
</dbReference>
<feature type="domain" description="Aminoglycoside phosphotransferase" evidence="2">
    <location>
        <begin position="85"/>
        <end position="346"/>
    </location>
</feature>
<evidence type="ECO:0000313" key="3">
    <source>
        <dbReference type="EMBL" id="OAA66650.1"/>
    </source>
</evidence>
<dbReference type="InterPro" id="IPR051678">
    <property type="entry name" value="AGP_Transferase"/>
</dbReference>
<dbReference type="PANTHER" id="PTHR21310">
    <property type="entry name" value="AMINOGLYCOSIDE PHOSPHOTRANSFERASE-RELATED-RELATED"/>
    <property type="match status" value="1"/>
</dbReference>
<protein>
    <submittedName>
        <fullName evidence="3">Aminoglycoside phosphotransferase</fullName>
    </submittedName>
</protein>
<dbReference type="AlphaFoldDB" id="A0A162MTE4"/>
<dbReference type="PANTHER" id="PTHR21310:SF37">
    <property type="entry name" value="AMINOGLYCOSIDE PHOSPHOTRANSFERASE DOMAIN-CONTAINING PROTEIN"/>
    <property type="match status" value="1"/>
</dbReference>
<proteinExistence type="predicted"/>
<evidence type="ECO:0000313" key="4">
    <source>
        <dbReference type="Proteomes" id="UP000076874"/>
    </source>
</evidence>
<comment type="caution">
    <text evidence="3">The sequence shown here is derived from an EMBL/GenBank/DDBJ whole genome shotgun (WGS) entry which is preliminary data.</text>
</comment>
<evidence type="ECO:0000259" key="2">
    <source>
        <dbReference type="Pfam" id="PF01636"/>
    </source>
</evidence>
<feature type="region of interest" description="Disordered" evidence="1">
    <location>
        <begin position="112"/>
        <end position="151"/>
    </location>
</feature>
<dbReference type="EMBL" id="AZHD01000002">
    <property type="protein sequence ID" value="OAA66650.1"/>
    <property type="molecule type" value="Genomic_DNA"/>
</dbReference>
<dbReference type="Proteomes" id="UP000076874">
    <property type="component" value="Unassembled WGS sequence"/>
</dbReference>
<sequence length="591" mass="65434">MAGPTLAWPPTLEQMEARKKAFVDDIDPAAVCRLASRHNAGRPCRLFQDMNSGCFNACFFVEFSGDNNRRWNVRVAIGPTLHDAWTKVQSEVATMQYIARKTTIPVARVHGYGRGENLSRGGRDGGGHDRDGNSNGAGAGTSSGAVNGESNHKDDATQCAYMILDYIAGQSINVKTFAEDTRERKTHLYAQLIDILAQLRQLEFAVSGSLMPDPDGGPEPVVGDLVCIEHNELLKQTRGSEINTTSAAATATATAVPQPTTFRSTVDYAFYQYRLMAAAHDLPVNEAGLNTVRMEVFALYDIKARLLDAIDVRRNHRPFVLAHTDLRWYNIVVNDDLDVQGVIDWEWTGTIPQQFFMPPTWLAEAFPSYVAGRFYRAEYQEFYQVLVSMADAADDAAACVAAGAGSTGGAAVATTITAAAATTNMYRQLADEWGPDLPEGLDLPMAVLLRHHHQMLETYYFSIFPKFFTPLPLDYLASYFAHEGEDGPLSRQVAQKMQQQDRYTRYLKDKGLFVSHELPEKLLAHLKRGDAVCANTLKSLQKNLRRQPASKVPAEDPLLAHLLETQLRSHIAARNRDDYVASPENNNGESK</sequence>
<dbReference type="OrthoDB" id="1929311at2759"/>
<feature type="compositionally biased region" description="Basic and acidic residues" evidence="1">
    <location>
        <begin position="121"/>
        <end position="132"/>
    </location>
</feature>